<dbReference type="InterPro" id="IPR050678">
    <property type="entry name" value="DNA_Partitioning_ATPase"/>
</dbReference>
<dbReference type="PANTHER" id="PTHR13696:SF96">
    <property type="entry name" value="COBQ_COBB_MIND_PARA NUCLEOTIDE BINDING DOMAIN-CONTAINING PROTEIN"/>
    <property type="match status" value="1"/>
</dbReference>
<sequence>MLPECHTADKPVVGPHIPLARRQQWRYGRGMIIVLANSKGGVGKTSISVHLAAWLAEQGHSVVLADCDAQESSSEWVAEAAPGIRTVRLADPTAILDAMPQLAQEADFVVADGPGSNTETSRALLLRADLALVPCKASMLEVRALAQATTVLRQSQDIRQGKPDAVIVLSMVGKRYRLTQDMKDAAAALELPLARTALTLKQIYADAPGQGTVVWRMGTRGREAAAEMEALFREVLPHAVARKTRRSKPVDVTQHEAKRRWG</sequence>
<feature type="domain" description="CobQ/CobB/MinD/ParA nucleotide binding" evidence="2">
    <location>
        <begin position="33"/>
        <end position="185"/>
    </location>
</feature>
<keyword evidence="4" id="KW-1185">Reference proteome</keyword>
<name>A0A6P2DGF3_9BACT</name>
<dbReference type="RefSeq" id="WP_232069891.1">
    <property type="nucleotide sequence ID" value="NZ_LR593886.1"/>
</dbReference>
<dbReference type="Proteomes" id="UP000464178">
    <property type="component" value="Chromosome"/>
</dbReference>
<dbReference type="AlphaFoldDB" id="A0A6P2DGF3"/>
<dbReference type="Gene3D" id="3.40.50.300">
    <property type="entry name" value="P-loop containing nucleotide triphosphate hydrolases"/>
    <property type="match status" value="1"/>
</dbReference>
<evidence type="ECO:0000313" key="3">
    <source>
        <dbReference type="EMBL" id="VTS00599.1"/>
    </source>
</evidence>
<dbReference type="EMBL" id="LR593886">
    <property type="protein sequence ID" value="VTS00599.1"/>
    <property type="molecule type" value="Genomic_DNA"/>
</dbReference>
<dbReference type="KEGG" id="gms:SOIL9_81300"/>
<dbReference type="InterPro" id="IPR002586">
    <property type="entry name" value="CobQ/CobB/MinD/ParA_Nub-bd_dom"/>
</dbReference>
<organism evidence="3 4">
    <name type="scientific">Gemmata massiliana</name>
    <dbReference type="NCBI Taxonomy" id="1210884"/>
    <lineage>
        <taxon>Bacteria</taxon>
        <taxon>Pseudomonadati</taxon>
        <taxon>Planctomycetota</taxon>
        <taxon>Planctomycetia</taxon>
        <taxon>Gemmatales</taxon>
        <taxon>Gemmataceae</taxon>
        <taxon>Gemmata</taxon>
    </lineage>
</organism>
<dbReference type="Pfam" id="PF01656">
    <property type="entry name" value="CbiA"/>
    <property type="match status" value="1"/>
</dbReference>
<accession>A0A6P2DGF3</accession>
<evidence type="ECO:0000313" key="4">
    <source>
        <dbReference type="Proteomes" id="UP000464178"/>
    </source>
</evidence>
<proteinExistence type="predicted"/>
<dbReference type="CDD" id="cd02042">
    <property type="entry name" value="ParAB_family"/>
    <property type="match status" value="1"/>
</dbReference>
<dbReference type="PANTHER" id="PTHR13696">
    <property type="entry name" value="P-LOOP CONTAINING NUCLEOSIDE TRIPHOSPHATE HYDROLASE"/>
    <property type="match status" value="1"/>
</dbReference>
<evidence type="ECO:0000256" key="1">
    <source>
        <dbReference type="SAM" id="MobiDB-lite"/>
    </source>
</evidence>
<feature type="region of interest" description="Disordered" evidence="1">
    <location>
        <begin position="243"/>
        <end position="262"/>
    </location>
</feature>
<evidence type="ECO:0000259" key="2">
    <source>
        <dbReference type="Pfam" id="PF01656"/>
    </source>
</evidence>
<reference evidence="3 4" key="1">
    <citation type="submission" date="2019-05" db="EMBL/GenBank/DDBJ databases">
        <authorList>
            <consortium name="Science for Life Laboratories"/>
        </authorList>
    </citation>
    <scope>NUCLEOTIDE SEQUENCE [LARGE SCALE GENOMIC DNA]</scope>
    <source>
        <strain evidence="3">Soil9</strain>
    </source>
</reference>
<dbReference type="InterPro" id="IPR027417">
    <property type="entry name" value="P-loop_NTPase"/>
</dbReference>
<protein>
    <recommendedName>
        <fullName evidence="2">CobQ/CobB/MinD/ParA nucleotide binding domain-containing protein</fullName>
    </recommendedName>
</protein>
<gene>
    <name evidence="3" type="ORF">SOIL9_81300</name>
</gene>
<dbReference type="SUPFAM" id="SSF52540">
    <property type="entry name" value="P-loop containing nucleoside triphosphate hydrolases"/>
    <property type="match status" value="1"/>
</dbReference>